<protein>
    <submittedName>
        <fullName evidence="1">Replication protein A 14 kDa subunit</fullName>
    </submittedName>
</protein>
<dbReference type="AlphaFoldDB" id="A0A5N4DRB1"/>
<gene>
    <name evidence="1" type="ORF">Cadr_000012015</name>
</gene>
<reference evidence="1 2" key="1">
    <citation type="journal article" date="2019" name="Mol. Ecol. Resour.">
        <title>Improving Illumina assemblies with Hi-C and long reads: an example with the North African dromedary.</title>
        <authorList>
            <person name="Elbers J.P."/>
            <person name="Rogers M.F."/>
            <person name="Perelman P.L."/>
            <person name="Proskuryakova A.A."/>
            <person name="Serdyukova N.A."/>
            <person name="Johnson W.E."/>
            <person name="Horin P."/>
            <person name="Corander J."/>
            <person name="Murphy D."/>
            <person name="Burger P.A."/>
        </authorList>
    </citation>
    <scope>NUCLEOTIDE SEQUENCE [LARGE SCALE GENOMIC DNA]</scope>
    <source>
        <strain evidence="1">Drom800</strain>
        <tissue evidence="1">Blood</tissue>
    </source>
</reference>
<evidence type="ECO:0000313" key="1">
    <source>
        <dbReference type="EMBL" id="KAB1273635.1"/>
    </source>
</evidence>
<keyword evidence="2" id="KW-1185">Reference proteome</keyword>
<dbReference type="Proteomes" id="UP000299084">
    <property type="component" value="Unassembled WGS sequence"/>
</dbReference>
<accession>A0A5N4DRB1</accession>
<dbReference type="EMBL" id="JWIN03000009">
    <property type="protein sequence ID" value="KAB1273635.1"/>
    <property type="molecule type" value="Genomic_DNA"/>
</dbReference>
<organism evidence="1 2">
    <name type="scientific">Camelus dromedarius</name>
    <name type="common">Dromedary</name>
    <name type="synonym">Arabian camel</name>
    <dbReference type="NCBI Taxonomy" id="9838"/>
    <lineage>
        <taxon>Eukaryota</taxon>
        <taxon>Metazoa</taxon>
        <taxon>Chordata</taxon>
        <taxon>Craniata</taxon>
        <taxon>Vertebrata</taxon>
        <taxon>Euteleostomi</taxon>
        <taxon>Mammalia</taxon>
        <taxon>Eutheria</taxon>
        <taxon>Laurasiatheria</taxon>
        <taxon>Artiodactyla</taxon>
        <taxon>Tylopoda</taxon>
        <taxon>Camelidae</taxon>
        <taxon>Camelus</taxon>
    </lineage>
</organism>
<comment type="caution">
    <text evidence="1">The sequence shown here is derived from an EMBL/GenBank/DDBJ whole genome shotgun (WGS) entry which is preliminary data.</text>
</comment>
<evidence type="ECO:0000313" key="2">
    <source>
        <dbReference type="Proteomes" id="UP000299084"/>
    </source>
</evidence>
<dbReference type="InterPro" id="IPR012340">
    <property type="entry name" value="NA-bd_OB-fold"/>
</dbReference>
<proteinExistence type="predicted"/>
<name>A0A5N4DRB1_CAMDR</name>
<sequence>MKLLKPRINANMLPICFVGRLEKTDPTRRNEGMEKGENGTTELMEPLDEEISGIAELIRRVEVKGT</sequence>
<dbReference type="SUPFAM" id="SSF50249">
    <property type="entry name" value="Nucleic acid-binding proteins"/>
    <property type="match status" value="1"/>
</dbReference>
<dbReference type="Gene3D" id="2.40.50.140">
    <property type="entry name" value="Nucleic acid-binding proteins"/>
    <property type="match status" value="1"/>
</dbReference>